<sequence length="65" mass="7124">MKLEFDDKGYNFIEFKEAKDSGKIAVVLSSKDGSNPNKTIVNSAEITKEQFIELISGLDLSSGLL</sequence>
<accession>A0A0F9SP84</accession>
<name>A0A0F9SP84_9ZZZZ</name>
<organism evidence="1">
    <name type="scientific">marine sediment metagenome</name>
    <dbReference type="NCBI Taxonomy" id="412755"/>
    <lineage>
        <taxon>unclassified sequences</taxon>
        <taxon>metagenomes</taxon>
        <taxon>ecological metagenomes</taxon>
    </lineage>
</organism>
<evidence type="ECO:0000313" key="1">
    <source>
        <dbReference type="EMBL" id="KKN70825.1"/>
    </source>
</evidence>
<protein>
    <submittedName>
        <fullName evidence="1">Uncharacterized protein</fullName>
    </submittedName>
</protein>
<proteinExistence type="predicted"/>
<dbReference type="AlphaFoldDB" id="A0A0F9SP84"/>
<comment type="caution">
    <text evidence="1">The sequence shown here is derived from an EMBL/GenBank/DDBJ whole genome shotgun (WGS) entry which is preliminary data.</text>
</comment>
<dbReference type="EMBL" id="LAZR01000396">
    <property type="protein sequence ID" value="KKN70825.1"/>
    <property type="molecule type" value="Genomic_DNA"/>
</dbReference>
<reference evidence="1" key="1">
    <citation type="journal article" date="2015" name="Nature">
        <title>Complex archaea that bridge the gap between prokaryotes and eukaryotes.</title>
        <authorList>
            <person name="Spang A."/>
            <person name="Saw J.H."/>
            <person name="Jorgensen S.L."/>
            <person name="Zaremba-Niedzwiedzka K."/>
            <person name="Martijn J."/>
            <person name="Lind A.E."/>
            <person name="van Eijk R."/>
            <person name="Schleper C."/>
            <person name="Guy L."/>
            <person name="Ettema T.J."/>
        </authorList>
    </citation>
    <scope>NUCLEOTIDE SEQUENCE</scope>
</reference>
<gene>
    <name evidence="1" type="ORF">LCGC14_0427170</name>
</gene>